<dbReference type="EMBL" id="GBXM01082303">
    <property type="protein sequence ID" value="JAH26274.1"/>
    <property type="molecule type" value="Transcribed_RNA"/>
</dbReference>
<proteinExistence type="predicted"/>
<dbReference type="AlphaFoldDB" id="A0A0E9RB19"/>
<protein>
    <submittedName>
        <fullName evidence="1">Uncharacterized protein</fullName>
    </submittedName>
</protein>
<sequence>MPVCIYLFYSVMLKSLLLSKSTTSQKKSLMFQSESMLGNQFLIIHSSIPNVFNHTDPL</sequence>
<reference evidence="1" key="1">
    <citation type="submission" date="2014-11" db="EMBL/GenBank/DDBJ databases">
        <authorList>
            <person name="Amaro Gonzalez C."/>
        </authorList>
    </citation>
    <scope>NUCLEOTIDE SEQUENCE</scope>
</reference>
<evidence type="ECO:0000313" key="1">
    <source>
        <dbReference type="EMBL" id="JAH26274.1"/>
    </source>
</evidence>
<accession>A0A0E9RB19</accession>
<name>A0A0E9RB19_ANGAN</name>
<organism evidence="1">
    <name type="scientific">Anguilla anguilla</name>
    <name type="common">European freshwater eel</name>
    <name type="synonym">Muraena anguilla</name>
    <dbReference type="NCBI Taxonomy" id="7936"/>
    <lineage>
        <taxon>Eukaryota</taxon>
        <taxon>Metazoa</taxon>
        <taxon>Chordata</taxon>
        <taxon>Craniata</taxon>
        <taxon>Vertebrata</taxon>
        <taxon>Euteleostomi</taxon>
        <taxon>Actinopterygii</taxon>
        <taxon>Neopterygii</taxon>
        <taxon>Teleostei</taxon>
        <taxon>Anguilliformes</taxon>
        <taxon>Anguillidae</taxon>
        <taxon>Anguilla</taxon>
    </lineage>
</organism>
<reference evidence="1" key="2">
    <citation type="journal article" date="2015" name="Fish Shellfish Immunol.">
        <title>Early steps in the European eel (Anguilla anguilla)-Vibrio vulnificus interaction in the gills: Role of the RtxA13 toxin.</title>
        <authorList>
            <person name="Callol A."/>
            <person name="Pajuelo D."/>
            <person name="Ebbesson L."/>
            <person name="Teles M."/>
            <person name="MacKenzie S."/>
            <person name="Amaro C."/>
        </authorList>
    </citation>
    <scope>NUCLEOTIDE SEQUENCE</scope>
</reference>